<dbReference type="EMBL" id="JAHHUM010001328">
    <property type="protein sequence ID" value="KAK5612702.1"/>
    <property type="molecule type" value="Genomic_DNA"/>
</dbReference>
<evidence type="ECO:0000313" key="1">
    <source>
        <dbReference type="EMBL" id="KAK5612702.1"/>
    </source>
</evidence>
<dbReference type="AlphaFoldDB" id="A0AAV9RUI7"/>
<name>A0AAV9RUI7_9TELE</name>
<feature type="non-terminal residue" evidence="1">
    <location>
        <position position="128"/>
    </location>
</feature>
<protein>
    <submittedName>
        <fullName evidence="1">Uncharacterized protein</fullName>
    </submittedName>
</protein>
<gene>
    <name evidence="1" type="ORF">CRENBAI_008639</name>
</gene>
<organism evidence="1 2">
    <name type="scientific">Crenichthys baileyi</name>
    <name type="common">White River springfish</name>
    <dbReference type="NCBI Taxonomy" id="28760"/>
    <lineage>
        <taxon>Eukaryota</taxon>
        <taxon>Metazoa</taxon>
        <taxon>Chordata</taxon>
        <taxon>Craniata</taxon>
        <taxon>Vertebrata</taxon>
        <taxon>Euteleostomi</taxon>
        <taxon>Actinopterygii</taxon>
        <taxon>Neopterygii</taxon>
        <taxon>Teleostei</taxon>
        <taxon>Neoteleostei</taxon>
        <taxon>Acanthomorphata</taxon>
        <taxon>Ovalentaria</taxon>
        <taxon>Atherinomorphae</taxon>
        <taxon>Cyprinodontiformes</taxon>
        <taxon>Goodeidae</taxon>
        <taxon>Crenichthys</taxon>
    </lineage>
</organism>
<evidence type="ECO:0000313" key="2">
    <source>
        <dbReference type="Proteomes" id="UP001311232"/>
    </source>
</evidence>
<accession>A0AAV9RUI7</accession>
<sequence length="128" mass="13712">MLLGTTRPSGVIGHFVSQDGPLLQIPAGTAADKIGASQFGCHSNYITYYETPHNLPADGDLDTVTTQLKHPSGEEESIADGQIIFSPFAKEARGRRLTALSEVNWGRAVTSNLPSLPPHSLTRRKAST</sequence>
<keyword evidence="2" id="KW-1185">Reference proteome</keyword>
<comment type="caution">
    <text evidence="1">The sequence shown here is derived from an EMBL/GenBank/DDBJ whole genome shotgun (WGS) entry which is preliminary data.</text>
</comment>
<reference evidence="1 2" key="1">
    <citation type="submission" date="2021-06" db="EMBL/GenBank/DDBJ databases">
        <authorList>
            <person name="Palmer J.M."/>
        </authorList>
    </citation>
    <scope>NUCLEOTIDE SEQUENCE [LARGE SCALE GENOMIC DNA]</scope>
    <source>
        <strain evidence="1 2">MEX-2019</strain>
        <tissue evidence="1">Muscle</tissue>
    </source>
</reference>
<dbReference type="Proteomes" id="UP001311232">
    <property type="component" value="Unassembled WGS sequence"/>
</dbReference>
<proteinExistence type="predicted"/>